<evidence type="ECO:0000313" key="2">
    <source>
        <dbReference type="EMBL" id="PNT99003.1"/>
    </source>
</evidence>
<dbReference type="KEGG" id="cthd:CDO33_19655"/>
<name>A0A2K2FJQ0_9CLOT</name>
<keyword evidence="1" id="KW-0472">Membrane</keyword>
<accession>A0A2K2FJQ0</accession>
<keyword evidence="1" id="KW-1133">Transmembrane helix</keyword>
<evidence type="ECO:0000313" key="3">
    <source>
        <dbReference type="Proteomes" id="UP000236151"/>
    </source>
</evidence>
<feature type="transmembrane region" description="Helical" evidence="1">
    <location>
        <begin position="6"/>
        <end position="27"/>
    </location>
</feature>
<dbReference type="Pfam" id="PF07441">
    <property type="entry name" value="BofA"/>
    <property type="match status" value="1"/>
</dbReference>
<gene>
    <name evidence="2" type="ORF">CDQ84_09680</name>
</gene>
<sequence>MALDYGVLIAYILGIIVLFILGRMFSIPLKQVLKVLAKVLMGGVVIFGINFIGSFWGFKIALNVISAAVVGFLGLPGLILMVALKFLLSA</sequence>
<dbReference type="InterPro" id="IPR010001">
    <property type="entry name" value="BofA"/>
</dbReference>
<feature type="transmembrane region" description="Helical" evidence="1">
    <location>
        <begin position="64"/>
        <end position="88"/>
    </location>
</feature>
<proteinExistence type="predicted"/>
<dbReference type="Proteomes" id="UP000236151">
    <property type="component" value="Unassembled WGS sequence"/>
</dbReference>
<organism evidence="2 3">
    <name type="scientific">Clostridium thermosuccinogenes</name>
    <dbReference type="NCBI Taxonomy" id="84032"/>
    <lineage>
        <taxon>Bacteria</taxon>
        <taxon>Bacillati</taxon>
        <taxon>Bacillota</taxon>
        <taxon>Clostridia</taxon>
        <taxon>Eubacteriales</taxon>
        <taxon>Clostridiaceae</taxon>
        <taxon>Clostridium</taxon>
    </lineage>
</organism>
<protein>
    <submittedName>
        <fullName evidence="2">SigmaK-factor processing regulatory BofA</fullName>
    </submittedName>
</protein>
<reference evidence="2 3" key="1">
    <citation type="submission" date="2017-06" db="EMBL/GenBank/DDBJ databases">
        <title>Investigating the central metabolism of Clostridium thermosuccinogenes.</title>
        <authorList>
            <person name="Koendjbiharie J.G."/>
            <person name="van Kranenburg R."/>
        </authorList>
    </citation>
    <scope>NUCLEOTIDE SEQUENCE [LARGE SCALE GENOMIC DNA]</scope>
    <source>
        <strain evidence="2 3">DSM 5806</strain>
    </source>
</reference>
<dbReference type="EMBL" id="NIOJ01000022">
    <property type="protein sequence ID" value="PNT99003.1"/>
    <property type="molecule type" value="Genomic_DNA"/>
</dbReference>
<feature type="transmembrane region" description="Helical" evidence="1">
    <location>
        <begin position="39"/>
        <end position="58"/>
    </location>
</feature>
<keyword evidence="3" id="KW-1185">Reference proteome</keyword>
<dbReference type="RefSeq" id="WP_103081537.1">
    <property type="nucleotide sequence ID" value="NZ_CP021850.1"/>
</dbReference>
<dbReference type="OrthoDB" id="1699162at2"/>
<comment type="caution">
    <text evidence="2">The sequence shown here is derived from an EMBL/GenBank/DDBJ whole genome shotgun (WGS) entry which is preliminary data.</text>
</comment>
<dbReference type="AlphaFoldDB" id="A0A2K2FJQ0"/>
<evidence type="ECO:0000256" key="1">
    <source>
        <dbReference type="SAM" id="Phobius"/>
    </source>
</evidence>
<keyword evidence="1" id="KW-0812">Transmembrane</keyword>